<accession>A0A6G9AQ42</accession>
<dbReference type="Gene3D" id="3.40.50.2300">
    <property type="match status" value="1"/>
</dbReference>
<dbReference type="InterPro" id="IPR050595">
    <property type="entry name" value="Bact_response_regulator"/>
</dbReference>
<reference evidence="4 5" key="1">
    <citation type="submission" date="2020-03" db="EMBL/GenBank/DDBJ databases">
        <authorList>
            <person name="Kim M.K."/>
        </authorList>
    </citation>
    <scope>NUCLEOTIDE SEQUENCE [LARGE SCALE GENOMIC DNA]</scope>
    <source>
        <strain evidence="4 5">BT328</strain>
    </source>
</reference>
<dbReference type="GO" id="GO:0000160">
    <property type="term" value="P:phosphorelay signal transduction system"/>
    <property type="evidence" value="ECO:0007669"/>
    <property type="project" value="InterPro"/>
</dbReference>
<dbReference type="EMBL" id="CP050063">
    <property type="protein sequence ID" value="QIP14459.1"/>
    <property type="molecule type" value="Genomic_DNA"/>
</dbReference>
<evidence type="ECO:0000313" key="5">
    <source>
        <dbReference type="Proteomes" id="UP000501802"/>
    </source>
</evidence>
<dbReference type="AlphaFoldDB" id="A0A6G9AQ42"/>
<dbReference type="PANTHER" id="PTHR44591">
    <property type="entry name" value="STRESS RESPONSE REGULATOR PROTEIN 1"/>
    <property type="match status" value="1"/>
</dbReference>
<dbReference type="RefSeq" id="WP_167210563.1">
    <property type="nucleotide sequence ID" value="NZ_CP050063.1"/>
</dbReference>
<gene>
    <name evidence="4" type="ORF">G8759_18475</name>
</gene>
<proteinExistence type="predicted"/>
<keyword evidence="5" id="KW-1185">Reference proteome</keyword>
<dbReference type="InterPro" id="IPR001789">
    <property type="entry name" value="Sig_transdc_resp-reg_receiver"/>
</dbReference>
<dbReference type="Proteomes" id="UP000501802">
    <property type="component" value="Chromosome"/>
</dbReference>
<dbReference type="PANTHER" id="PTHR44591:SF3">
    <property type="entry name" value="RESPONSE REGULATORY DOMAIN-CONTAINING PROTEIN"/>
    <property type="match status" value="1"/>
</dbReference>
<evidence type="ECO:0000259" key="3">
    <source>
        <dbReference type="PROSITE" id="PS50110"/>
    </source>
</evidence>
<dbReference type="PROSITE" id="PS50110">
    <property type="entry name" value="RESPONSE_REGULATORY"/>
    <property type="match status" value="1"/>
</dbReference>
<feature type="modified residue" description="4-aspartylphosphate" evidence="2">
    <location>
        <position position="60"/>
    </location>
</feature>
<dbReference type="Pfam" id="PF00072">
    <property type="entry name" value="Response_reg"/>
    <property type="match status" value="1"/>
</dbReference>
<dbReference type="KEGG" id="spib:G8759_18475"/>
<sequence length="146" mass="16527">MAYHFPILVVDDDPAIAEILQRAAKTNFPEASFTPVRSFGDATSYLENLEGKGPKLILLDINLESDGEGLGFLSLLRCHPQGRFVPTIMLSASESPHQIREAYELGATSFTSKPYSYTEWKDYLSRLRIYWYETVSLPGIWFEKDG</sequence>
<feature type="domain" description="Response regulatory" evidence="3">
    <location>
        <begin position="6"/>
        <end position="128"/>
    </location>
</feature>
<evidence type="ECO:0000256" key="2">
    <source>
        <dbReference type="PROSITE-ProRule" id="PRU00169"/>
    </source>
</evidence>
<name>A0A6G9AQ42_9BACT</name>
<dbReference type="SMART" id="SM00448">
    <property type="entry name" value="REC"/>
    <property type="match status" value="1"/>
</dbReference>
<evidence type="ECO:0000256" key="1">
    <source>
        <dbReference type="ARBA" id="ARBA00022553"/>
    </source>
</evidence>
<evidence type="ECO:0000313" key="4">
    <source>
        <dbReference type="EMBL" id="QIP14459.1"/>
    </source>
</evidence>
<protein>
    <submittedName>
        <fullName evidence="4">Response regulator</fullName>
    </submittedName>
</protein>
<keyword evidence="1 2" id="KW-0597">Phosphoprotein</keyword>
<dbReference type="SUPFAM" id="SSF52172">
    <property type="entry name" value="CheY-like"/>
    <property type="match status" value="1"/>
</dbReference>
<dbReference type="InterPro" id="IPR011006">
    <property type="entry name" value="CheY-like_superfamily"/>
</dbReference>
<organism evidence="4 5">
    <name type="scientific">Spirosoma aureum</name>
    <dbReference type="NCBI Taxonomy" id="2692134"/>
    <lineage>
        <taxon>Bacteria</taxon>
        <taxon>Pseudomonadati</taxon>
        <taxon>Bacteroidota</taxon>
        <taxon>Cytophagia</taxon>
        <taxon>Cytophagales</taxon>
        <taxon>Cytophagaceae</taxon>
        <taxon>Spirosoma</taxon>
    </lineage>
</organism>